<evidence type="ECO:0000313" key="4">
    <source>
        <dbReference type="Proteomes" id="UP000198742"/>
    </source>
</evidence>
<keyword evidence="4" id="KW-1185">Reference proteome</keyword>
<dbReference type="Gene3D" id="3.40.50.620">
    <property type="entry name" value="HUPs"/>
    <property type="match status" value="2"/>
</dbReference>
<evidence type="ECO:0000313" key="3">
    <source>
        <dbReference type="EMBL" id="SED14690.1"/>
    </source>
</evidence>
<evidence type="ECO:0000259" key="2">
    <source>
        <dbReference type="Pfam" id="PF00582"/>
    </source>
</evidence>
<organism evidence="3 4">
    <name type="scientific">Nocardioides exalbidus</name>
    <dbReference type="NCBI Taxonomy" id="402596"/>
    <lineage>
        <taxon>Bacteria</taxon>
        <taxon>Bacillati</taxon>
        <taxon>Actinomycetota</taxon>
        <taxon>Actinomycetes</taxon>
        <taxon>Propionibacteriales</taxon>
        <taxon>Nocardioidaceae</taxon>
        <taxon>Nocardioides</taxon>
    </lineage>
</organism>
<comment type="similarity">
    <text evidence="1">Belongs to the universal stress protein A family.</text>
</comment>
<sequence length="278" mass="29588">MQTFPIVIAYDESPDARRALIWAATEAVDSKRPLLVLMIEDVQETPTAPGVAGKVPSLVPHALEEARTLIADLGVPSVQFEHRLGRVVSVLLGIADSAACVVMGSHGHGPFGEAMLGSVSNNVARHATCPVVVVRQPRVTGARRIVVGVDGSPHSNAALEYACARAERTLEKVFAVHATHHDDLSALGERYESLHADQDRLQETIHEAAASARRKHPDVHVEVEEWPGAPARALADASRNASLLVVGSRGRGYVNGLLLGSVSQAALHRAQCPVAVVR</sequence>
<dbReference type="PANTHER" id="PTHR46553:SF3">
    <property type="entry name" value="ADENINE NUCLEOTIDE ALPHA HYDROLASES-LIKE SUPERFAMILY PROTEIN"/>
    <property type="match status" value="1"/>
</dbReference>
<dbReference type="Proteomes" id="UP000198742">
    <property type="component" value="Unassembled WGS sequence"/>
</dbReference>
<dbReference type="Pfam" id="PF00582">
    <property type="entry name" value="Usp"/>
    <property type="match status" value="2"/>
</dbReference>
<gene>
    <name evidence="3" type="ORF">SAMN04489844_3774</name>
</gene>
<reference evidence="4" key="1">
    <citation type="submission" date="2016-10" db="EMBL/GenBank/DDBJ databases">
        <authorList>
            <person name="Varghese N."/>
            <person name="Submissions S."/>
        </authorList>
    </citation>
    <scope>NUCLEOTIDE SEQUENCE [LARGE SCALE GENOMIC DNA]</scope>
    <source>
        <strain evidence="4">DSM 22017</strain>
    </source>
</reference>
<dbReference type="InterPro" id="IPR014729">
    <property type="entry name" value="Rossmann-like_a/b/a_fold"/>
</dbReference>
<dbReference type="CDD" id="cd00293">
    <property type="entry name" value="USP-like"/>
    <property type="match status" value="1"/>
</dbReference>
<protein>
    <submittedName>
        <fullName evidence="3">Nucleotide-binding universal stress protein, UspA family</fullName>
    </submittedName>
</protein>
<name>A0A1H4YBR3_9ACTN</name>
<dbReference type="InterPro" id="IPR006015">
    <property type="entry name" value="Universal_stress_UspA"/>
</dbReference>
<dbReference type="AlphaFoldDB" id="A0A1H4YBR3"/>
<proteinExistence type="inferred from homology"/>
<evidence type="ECO:0000256" key="1">
    <source>
        <dbReference type="ARBA" id="ARBA00008791"/>
    </source>
</evidence>
<dbReference type="SUPFAM" id="SSF52402">
    <property type="entry name" value="Adenine nucleotide alpha hydrolases-like"/>
    <property type="match status" value="2"/>
</dbReference>
<accession>A0A1H4YBR3</accession>
<feature type="domain" description="UspA" evidence="2">
    <location>
        <begin position="5"/>
        <end position="135"/>
    </location>
</feature>
<dbReference type="EMBL" id="FNRT01000002">
    <property type="protein sequence ID" value="SED14690.1"/>
    <property type="molecule type" value="Genomic_DNA"/>
</dbReference>
<dbReference type="InterPro" id="IPR006016">
    <property type="entry name" value="UspA"/>
</dbReference>
<dbReference type="STRING" id="402596.SAMN04489844_3774"/>
<dbReference type="PANTHER" id="PTHR46553">
    <property type="entry name" value="ADENINE NUCLEOTIDE ALPHA HYDROLASES-LIKE SUPERFAMILY PROTEIN"/>
    <property type="match status" value="1"/>
</dbReference>
<feature type="domain" description="UspA" evidence="2">
    <location>
        <begin position="143"/>
        <end position="278"/>
    </location>
</feature>
<dbReference type="RefSeq" id="WP_175539743.1">
    <property type="nucleotide sequence ID" value="NZ_FNRT01000002.1"/>
</dbReference>
<dbReference type="PRINTS" id="PR01438">
    <property type="entry name" value="UNVRSLSTRESS"/>
</dbReference>